<proteinExistence type="predicted"/>
<dbReference type="Proteomes" id="UP001279734">
    <property type="component" value="Unassembled WGS sequence"/>
</dbReference>
<comment type="caution">
    <text evidence="1">The sequence shown here is derived from an EMBL/GenBank/DDBJ whole genome shotgun (WGS) entry which is preliminary data.</text>
</comment>
<sequence length="107" mass="12492">MFANEARSKRKTIDGSWKGVDELQVLRRKTTLLSLEISQNNLLGEMEWTRSQMFRSDDVRKRSEIQRKTIDGSWKGVDELQVLRRKTTLLSLEISQNNLVRREASAI</sequence>
<keyword evidence="2" id="KW-1185">Reference proteome</keyword>
<dbReference type="AlphaFoldDB" id="A0AAD3S9T4"/>
<protein>
    <submittedName>
        <fullName evidence="1">Uncharacterized protein</fullName>
    </submittedName>
</protein>
<name>A0AAD3S9T4_NEPGR</name>
<organism evidence="1 2">
    <name type="scientific">Nepenthes gracilis</name>
    <name type="common">Slender pitcher plant</name>
    <dbReference type="NCBI Taxonomy" id="150966"/>
    <lineage>
        <taxon>Eukaryota</taxon>
        <taxon>Viridiplantae</taxon>
        <taxon>Streptophyta</taxon>
        <taxon>Embryophyta</taxon>
        <taxon>Tracheophyta</taxon>
        <taxon>Spermatophyta</taxon>
        <taxon>Magnoliopsida</taxon>
        <taxon>eudicotyledons</taxon>
        <taxon>Gunneridae</taxon>
        <taxon>Pentapetalae</taxon>
        <taxon>Caryophyllales</taxon>
        <taxon>Nepenthaceae</taxon>
        <taxon>Nepenthes</taxon>
    </lineage>
</organism>
<evidence type="ECO:0000313" key="1">
    <source>
        <dbReference type="EMBL" id="GMH06621.1"/>
    </source>
</evidence>
<accession>A0AAD3S9T4</accession>
<gene>
    <name evidence="1" type="ORF">Nepgr_008461</name>
</gene>
<reference evidence="1" key="1">
    <citation type="submission" date="2023-05" db="EMBL/GenBank/DDBJ databases">
        <title>Nepenthes gracilis genome sequencing.</title>
        <authorList>
            <person name="Fukushima K."/>
        </authorList>
    </citation>
    <scope>NUCLEOTIDE SEQUENCE</scope>
    <source>
        <strain evidence="1">SING2019-196</strain>
    </source>
</reference>
<dbReference type="EMBL" id="BSYO01000006">
    <property type="protein sequence ID" value="GMH06621.1"/>
    <property type="molecule type" value="Genomic_DNA"/>
</dbReference>
<evidence type="ECO:0000313" key="2">
    <source>
        <dbReference type="Proteomes" id="UP001279734"/>
    </source>
</evidence>